<name>A0AAU9RPE7_THLAR</name>
<dbReference type="InterPro" id="IPR008978">
    <property type="entry name" value="HSP20-like_chaperone"/>
</dbReference>
<reference evidence="5 6" key="1">
    <citation type="submission" date="2022-03" db="EMBL/GenBank/DDBJ databases">
        <authorList>
            <person name="Nunn A."/>
            <person name="Chopra R."/>
            <person name="Nunn A."/>
            <person name="Contreras Garrido A."/>
        </authorList>
    </citation>
    <scope>NUCLEOTIDE SEQUENCE [LARGE SCALE GENOMIC DNA]</scope>
</reference>
<keyword evidence="3" id="KW-1133">Transmembrane helix</keyword>
<feature type="transmembrane region" description="Helical" evidence="3">
    <location>
        <begin position="220"/>
        <end position="241"/>
    </location>
</feature>
<organism evidence="5 6">
    <name type="scientific">Thlaspi arvense</name>
    <name type="common">Field penny-cress</name>
    <dbReference type="NCBI Taxonomy" id="13288"/>
    <lineage>
        <taxon>Eukaryota</taxon>
        <taxon>Viridiplantae</taxon>
        <taxon>Streptophyta</taxon>
        <taxon>Embryophyta</taxon>
        <taxon>Tracheophyta</taxon>
        <taxon>Spermatophyta</taxon>
        <taxon>Magnoliopsida</taxon>
        <taxon>eudicotyledons</taxon>
        <taxon>Gunneridae</taxon>
        <taxon>Pentapetalae</taxon>
        <taxon>rosids</taxon>
        <taxon>malvids</taxon>
        <taxon>Brassicales</taxon>
        <taxon>Brassicaceae</taxon>
        <taxon>Thlaspideae</taxon>
        <taxon>Thlaspi</taxon>
    </lineage>
</organism>
<comment type="similarity">
    <text evidence="1 2">Belongs to the small heat shock protein (HSP20) family.</text>
</comment>
<dbReference type="Pfam" id="PF00011">
    <property type="entry name" value="HSP20"/>
    <property type="match status" value="1"/>
</dbReference>
<keyword evidence="3" id="KW-0472">Membrane</keyword>
<dbReference type="EMBL" id="OU466858">
    <property type="protein sequence ID" value="CAH2046805.1"/>
    <property type="molecule type" value="Genomic_DNA"/>
</dbReference>
<dbReference type="AlphaFoldDB" id="A0AAU9RPE7"/>
<dbReference type="SUPFAM" id="SSF49764">
    <property type="entry name" value="HSP20-like chaperones"/>
    <property type="match status" value="1"/>
</dbReference>
<evidence type="ECO:0000256" key="3">
    <source>
        <dbReference type="SAM" id="Phobius"/>
    </source>
</evidence>
<gene>
    <name evidence="5" type="ORF">TAV2_LOCUS6533</name>
</gene>
<sequence>MQIFVDNKRIIQYIGNPNSLRGRENINRIDYMGYLHDHQSSLPFPNIIRNNREISCNSLYICCVLWHCKQMAVIMEDRSTHFYEEIEPFCRWRRSEDIDTLELHLPPGFKKDHLKLQINNNGILTITGGSPVDQTKSILFRKETKVAKNCRRNEIRAKFSKGVLYVTMPKTSAIAATPPVPSMGNTSETQDRKANDIAKCASEFHSKFASLREILWRKTVVEGVVAVVVAAAAVVGAVKAYQYVMASPV</sequence>
<dbReference type="InterPro" id="IPR002068">
    <property type="entry name" value="A-crystallin/Hsp20_dom"/>
</dbReference>
<accession>A0AAU9RPE7</accession>
<keyword evidence="6" id="KW-1185">Reference proteome</keyword>
<dbReference type="CDD" id="cd06464">
    <property type="entry name" value="ACD_sHsps-like"/>
    <property type="match status" value="1"/>
</dbReference>
<dbReference type="PROSITE" id="PS01031">
    <property type="entry name" value="SHSP"/>
    <property type="match status" value="1"/>
</dbReference>
<evidence type="ECO:0000259" key="4">
    <source>
        <dbReference type="PROSITE" id="PS01031"/>
    </source>
</evidence>
<evidence type="ECO:0000313" key="5">
    <source>
        <dbReference type="EMBL" id="CAH2046805.1"/>
    </source>
</evidence>
<evidence type="ECO:0000256" key="1">
    <source>
        <dbReference type="PROSITE-ProRule" id="PRU00285"/>
    </source>
</evidence>
<keyword evidence="3" id="KW-0812">Transmembrane</keyword>
<proteinExistence type="inferred from homology"/>
<protein>
    <recommendedName>
        <fullName evidence="4">SHSP domain-containing protein</fullName>
    </recommendedName>
</protein>
<evidence type="ECO:0000256" key="2">
    <source>
        <dbReference type="RuleBase" id="RU003616"/>
    </source>
</evidence>
<feature type="domain" description="SHSP" evidence="4">
    <location>
        <begin position="80"/>
        <end position="186"/>
    </location>
</feature>
<dbReference type="Proteomes" id="UP000836841">
    <property type="component" value="Chromosome 2"/>
</dbReference>
<evidence type="ECO:0000313" key="6">
    <source>
        <dbReference type="Proteomes" id="UP000836841"/>
    </source>
</evidence>
<dbReference type="Gene3D" id="2.60.40.790">
    <property type="match status" value="1"/>
</dbReference>